<evidence type="ECO:0000256" key="5">
    <source>
        <dbReference type="ARBA" id="ARBA00022884"/>
    </source>
</evidence>
<evidence type="ECO:0000256" key="2">
    <source>
        <dbReference type="ARBA" id="ARBA00022553"/>
    </source>
</evidence>
<feature type="domain" description="CoV N NTD" evidence="13">
    <location>
        <begin position="16"/>
        <end position="138"/>
    </location>
</feature>
<feature type="compositionally biased region" description="Low complexity" evidence="12">
    <location>
        <begin position="196"/>
        <end position="216"/>
    </location>
</feature>
<evidence type="ECO:0000256" key="1">
    <source>
        <dbReference type="ARBA" id="ARBA00004340"/>
    </source>
</evidence>
<sequence length="432" mass="47718">MAVSFDNAARGRSGRVPFSYYMPVINNSAQPFYKVMPQNAVPTGMGNQSQQIGYWNEQVRWRMSKGQRKDLPSKWHFYYLGTGPHAELPYRQRQQGVFWVAKEGAKTQPTGLGSRGRNAELINPRFSAKLPDSIEIVDNNSRPSSRANSRARSQSSDNTNRSRSQSSNRSQNPRSQSRGRQPNQANGSNNNGGRGNQQRNRSNSRNRGNSNQNSNNHQDLVAAVREALAGLGIKPSNSNKSTPATSGHSTPKRSNSSQPAEKKNIRQVDKPTWKRVPHSQESVDKCFGPRSTSMNFGDAQLVRLGVDYPHFPQIAELVPTQAALLFGSEITAHEVGDDIEITYVYKMRVPKSNRSLVRFLPHVGAYADDTQDVTLDPSAPPFTPRPQRTPRSVAVVDGSVDAVEDVIVEADSADGEGQFEEVVDDVVDETTA</sequence>
<evidence type="ECO:0000313" key="15">
    <source>
        <dbReference type="EMBL" id="AZF86128.1"/>
    </source>
</evidence>
<dbReference type="InterPro" id="IPR001218">
    <property type="entry name" value="Nucleocap_CoV"/>
</dbReference>
<keyword evidence="2" id="KW-0597">Phosphoprotein</keyword>
<keyword evidence="6" id="KW-0805">Transcription regulation</keyword>
<dbReference type="SUPFAM" id="SSF110304">
    <property type="entry name" value="Coronavirus RNA-binding domain"/>
    <property type="match status" value="1"/>
</dbReference>
<accession>A0A3G8EWJ5</accession>
<dbReference type="InterPro" id="IPR037195">
    <property type="entry name" value="Nucleocapsid_N"/>
</dbReference>
<comment type="subcellular location">
    <subcellularLocation>
        <location evidence="1">Host cell</location>
    </subcellularLocation>
    <subcellularLocation>
        <location evidence="10">Virion</location>
    </subcellularLocation>
    <text evidence="10">Located inside the virion, complexed with the viral RNA. Probably associates with ER-derived membranes where it participates in viral RNA synthesis and virus budding.</text>
</comment>
<keyword evidence="9 11" id="KW-0687">Ribonucleoprotein</keyword>
<feature type="domain" description="CoV N CTD" evidence="14">
    <location>
        <begin position="260"/>
        <end position="374"/>
    </location>
</feature>
<evidence type="ECO:0000256" key="9">
    <source>
        <dbReference type="ARBA" id="ARBA00023274"/>
    </source>
</evidence>
<evidence type="ECO:0000259" key="13">
    <source>
        <dbReference type="PROSITE" id="PS51928"/>
    </source>
</evidence>
<proteinExistence type="predicted"/>
<dbReference type="KEGG" id="vg:54124775"/>
<feature type="compositionally biased region" description="Polar residues" evidence="12">
    <location>
        <begin position="235"/>
        <end position="259"/>
    </location>
</feature>
<evidence type="ECO:0000256" key="7">
    <source>
        <dbReference type="ARBA" id="ARBA00023086"/>
    </source>
</evidence>
<dbReference type="CDD" id="cd21554">
    <property type="entry name" value="CoV_N-NTD"/>
    <property type="match status" value="1"/>
</dbReference>
<evidence type="ECO:0000256" key="8">
    <source>
        <dbReference type="ARBA" id="ARBA00023163"/>
    </source>
</evidence>
<dbReference type="Proteomes" id="UP000501039">
    <property type="component" value="Segment"/>
</dbReference>
<dbReference type="PIRSF" id="PIRSF003888">
    <property type="entry name" value="Corona_nucleocap"/>
    <property type="match status" value="1"/>
</dbReference>
<evidence type="ECO:0000256" key="4">
    <source>
        <dbReference type="ARBA" id="ARBA00022844"/>
    </source>
</evidence>
<evidence type="ECO:0000256" key="6">
    <source>
        <dbReference type="ARBA" id="ARBA00023015"/>
    </source>
</evidence>
<protein>
    <recommendedName>
        <fullName evidence="10">Nucleoprotein</fullName>
    </recommendedName>
</protein>
<evidence type="ECO:0000259" key="14">
    <source>
        <dbReference type="PROSITE" id="PS51929"/>
    </source>
</evidence>
<feature type="region of interest" description="Disordered" evidence="12">
    <location>
        <begin position="232"/>
        <end position="286"/>
    </location>
</feature>
<keyword evidence="16" id="KW-1185">Reference proteome</keyword>
<evidence type="ECO:0000313" key="16">
    <source>
        <dbReference type="Proteomes" id="UP000501039"/>
    </source>
</evidence>
<evidence type="ECO:0000256" key="10">
    <source>
        <dbReference type="PIRNR" id="PIRNR003888"/>
    </source>
</evidence>
<evidence type="ECO:0000256" key="11">
    <source>
        <dbReference type="PROSITE-ProRule" id="PRU01276"/>
    </source>
</evidence>
<feature type="region of interest" description="Disordered" evidence="12">
    <location>
        <begin position="133"/>
        <end position="216"/>
    </location>
</feature>
<feature type="compositionally biased region" description="Low complexity" evidence="12">
    <location>
        <begin position="138"/>
        <end position="189"/>
    </location>
</feature>
<dbReference type="CDD" id="cd21595">
    <property type="entry name" value="CoV_N-CTD"/>
    <property type="match status" value="1"/>
</dbReference>
<dbReference type="InterPro" id="IPR044345">
    <property type="entry name" value="N_prot_N_CoV"/>
</dbReference>
<reference evidence="15 16" key="1">
    <citation type="journal article" date="2018" name="Virus Res.">
        <title>Full genome characterization of two novel Alpha-coronavirus species from Italian bats.</title>
        <authorList>
            <person name="De Sabato L."/>
            <person name="Lelli D."/>
            <person name="Faccin F."/>
            <person name="Canziani S."/>
            <person name="Di Bartolo I."/>
            <person name="Vaccari G."/>
            <person name="Moreno A."/>
        </authorList>
    </citation>
    <scope>NUCLEOTIDE SEQUENCE [LARGE SCALE GENOMIC DNA]</scope>
    <source>
        <strain evidence="15 16">Bat-CoV/P.kuhlii/Italy/3398-19/2015</strain>
    </source>
</reference>
<feature type="compositionally biased region" description="Basic and acidic residues" evidence="12">
    <location>
        <begin position="260"/>
        <end position="272"/>
    </location>
</feature>
<dbReference type="GeneID" id="54124775"/>
<keyword evidence="4 10" id="KW-0946">Virion</keyword>
<evidence type="ECO:0000256" key="3">
    <source>
        <dbReference type="ARBA" id="ARBA00022765"/>
    </source>
</evidence>
<keyword evidence="7 10" id="KW-0543">Viral nucleoprotein</keyword>
<dbReference type="SUPFAM" id="SSF103068">
    <property type="entry name" value="Nucleocapsid protein dimerization domain"/>
    <property type="match status" value="1"/>
</dbReference>
<dbReference type="RefSeq" id="YP_009755894.1">
    <property type="nucleotide sequence ID" value="NC_046964.1"/>
</dbReference>
<evidence type="ECO:0000256" key="12">
    <source>
        <dbReference type="SAM" id="MobiDB-lite"/>
    </source>
</evidence>
<dbReference type="GO" id="GO:1990904">
    <property type="term" value="C:ribonucleoprotein complex"/>
    <property type="evidence" value="ECO:0007669"/>
    <property type="project" value="UniProtKB-KW"/>
</dbReference>
<keyword evidence="5 10" id="KW-0694">RNA-binding</keyword>
<dbReference type="Pfam" id="PF00937">
    <property type="entry name" value="CoV_nucleocap"/>
    <property type="match status" value="2"/>
</dbReference>
<dbReference type="PROSITE" id="PS51928">
    <property type="entry name" value="COV_N_NTD"/>
    <property type="match status" value="1"/>
</dbReference>
<gene>
    <name evidence="15" type="primary">N</name>
</gene>
<dbReference type="InterPro" id="IPR037179">
    <property type="entry name" value="Nucleocapsid_C"/>
</dbReference>
<dbReference type="EMBL" id="MH938449">
    <property type="protein sequence ID" value="AZF86128.1"/>
    <property type="molecule type" value="Genomic_RNA"/>
</dbReference>
<dbReference type="GO" id="GO:0043657">
    <property type="term" value="C:host cell"/>
    <property type="evidence" value="ECO:0007669"/>
    <property type="project" value="UniProtKB-SubCell"/>
</dbReference>
<dbReference type="PROSITE" id="PS51929">
    <property type="entry name" value="COV_N_CTD"/>
    <property type="match status" value="1"/>
</dbReference>
<dbReference type="GO" id="GO:0003723">
    <property type="term" value="F:RNA binding"/>
    <property type="evidence" value="ECO:0007669"/>
    <property type="project" value="UniProtKB-UniRule"/>
</dbReference>
<dbReference type="GO" id="GO:0019013">
    <property type="term" value="C:viral nucleocapsid"/>
    <property type="evidence" value="ECO:0007669"/>
    <property type="project" value="UniProtKB-UniRule"/>
</dbReference>
<comment type="function">
    <text evidence="10">Packages the positive strand viral genome RNA into a helical ribonucleocapsid (RNP) and plays a fundamental role during virion assembly through its interactions with the viral genome and membrane protein M. Plays an important role in enhancing the efficiency of subgenomic viral RNA transcription as well as viral replication.</text>
</comment>
<name>A0A3G8EWJ5_9ALPC</name>
<organism evidence="15 16">
    <name type="scientific">Alphacoronavirus Bat-CoV/P.kuhlii/Italy/3398-19/2015</name>
    <dbReference type="NCBI Taxonomy" id="2492658"/>
    <lineage>
        <taxon>Viruses</taxon>
        <taxon>Riboviria</taxon>
        <taxon>Orthornavirae</taxon>
        <taxon>Pisuviricota</taxon>
        <taxon>Pisoniviricetes</taxon>
        <taxon>Nidovirales</taxon>
        <taxon>Cornidovirineae</taxon>
        <taxon>Coronaviridae</taxon>
        <taxon>Orthocoronavirinae</taxon>
        <taxon>Alphacoronavirus</taxon>
        <taxon>Nyctacovirus</taxon>
        <taxon>Alphacoronavirus pipistrelli</taxon>
        <taxon>Pipistrellus kuhlii coronavirus 3398</taxon>
    </lineage>
</organism>
<dbReference type="InterPro" id="IPR044344">
    <property type="entry name" value="N_prot_C_CoV"/>
</dbReference>
<keyword evidence="8" id="KW-0804">Transcription</keyword>
<keyword evidence="3" id="KW-0013">ADP-ribosylation</keyword>